<organism evidence="1 2">
    <name type="scientific">Gigaspora margarita</name>
    <dbReference type="NCBI Taxonomy" id="4874"/>
    <lineage>
        <taxon>Eukaryota</taxon>
        <taxon>Fungi</taxon>
        <taxon>Fungi incertae sedis</taxon>
        <taxon>Mucoromycota</taxon>
        <taxon>Glomeromycotina</taxon>
        <taxon>Glomeromycetes</taxon>
        <taxon>Diversisporales</taxon>
        <taxon>Gigasporaceae</taxon>
        <taxon>Gigaspora</taxon>
    </lineage>
</organism>
<name>A0ABN7XIQ8_GIGMA</name>
<feature type="non-terminal residue" evidence="1">
    <location>
        <position position="1"/>
    </location>
</feature>
<comment type="caution">
    <text evidence="1">The sequence shown here is derived from an EMBL/GenBank/DDBJ whole genome shotgun (WGS) entry which is preliminary data.</text>
</comment>
<feature type="non-terminal residue" evidence="1">
    <location>
        <position position="48"/>
    </location>
</feature>
<keyword evidence="2" id="KW-1185">Reference proteome</keyword>
<dbReference type="Proteomes" id="UP000789901">
    <property type="component" value="Unassembled WGS sequence"/>
</dbReference>
<evidence type="ECO:0000313" key="1">
    <source>
        <dbReference type="EMBL" id="CAG8854475.1"/>
    </source>
</evidence>
<protein>
    <submittedName>
        <fullName evidence="1">41140_t:CDS:1</fullName>
    </submittedName>
</protein>
<sequence>YQDSVDKENILAFHFGCITDVGFLEMSLKQIADFLIEHIEDADNYKWV</sequence>
<proteinExistence type="predicted"/>
<gene>
    <name evidence="1" type="ORF">GMARGA_LOCUS43296</name>
</gene>
<evidence type="ECO:0000313" key="2">
    <source>
        <dbReference type="Proteomes" id="UP000789901"/>
    </source>
</evidence>
<accession>A0ABN7XIQ8</accession>
<reference evidence="1 2" key="1">
    <citation type="submission" date="2021-06" db="EMBL/GenBank/DDBJ databases">
        <authorList>
            <person name="Kallberg Y."/>
            <person name="Tangrot J."/>
            <person name="Rosling A."/>
        </authorList>
    </citation>
    <scope>NUCLEOTIDE SEQUENCE [LARGE SCALE GENOMIC DNA]</scope>
    <source>
        <strain evidence="1 2">120-4 pot B 10/14</strain>
    </source>
</reference>
<dbReference type="EMBL" id="CAJVQB010138518">
    <property type="protein sequence ID" value="CAG8854475.1"/>
    <property type="molecule type" value="Genomic_DNA"/>
</dbReference>